<evidence type="ECO:0000313" key="2">
    <source>
        <dbReference type="EMBL" id="URD75003.1"/>
    </source>
</evidence>
<dbReference type="Proteomes" id="UP001055439">
    <property type="component" value="Chromosome 1"/>
</dbReference>
<sequence>MNRKMQQPPLAEENAAATRARRREAPPLLPPFACGDEAGRRAQRKRWEKETLSSVHEFFEQPQPDPGLLLKYYDGTQANIAHMGFRGINTNILCAHSKCYIPWPQADLTTNLPYHHEGRHSSTSEHTIVITCSYPGTQMAVKIKNQNNEEGSGVIHYLGLFEQSTGWRAA</sequence>
<feature type="compositionally biased region" description="Low complexity" evidence="1">
    <location>
        <begin position="9"/>
        <end position="18"/>
    </location>
</feature>
<keyword evidence="3" id="KW-1185">Reference proteome</keyword>
<evidence type="ECO:0000313" key="3">
    <source>
        <dbReference type="Proteomes" id="UP001055439"/>
    </source>
</evidence>
<gene>
    <name evidence="2" type="ORF">MUK42_26010</name>
</gene>
<accession>A0A9E7EFK5</accession>
<proteinExistence type="predicted"/>
<evidence type="ECO:0000256" key="1">
    <source>
        <dbReference type="SAM" id="MobiDB-lite"/>
    </source>
</evidence>
<feature type="region of interest" description="Disordered" evidence="1">
    <location>
        <begin position="1"/>
        <end position="43"/>
    </location>
</feature>
<protein>
    <submittedName>
        <fullName evidence="2">Uncharacterized protein</fullName>
    </submittedName>
</protein>
<dbReference type="EMBL" id="CP097502">
    <property type="protein sequence ID" value="URD75003.1"/>
    <property type="molecule type" value="Genomic_DNA"/>
</dbReference>
<name>A0A9E7EFK5_9LILI</name>
<dbReference type="OrthoDB" id="1711136at2759"/>
<reference evidence="2" key="1">
    <citation type="submission" date="2022-05" db="EMBL/GenBank/DDBJ databases">
        <title>The Musa troglodytarum L. genome provides insights into the mechanism of non-climacteric behaviour and enrichment of carotenoids.</title>
        <authorList>
            <person name="Wang J."/>
        </authorList>
    </citation>
    <scope>NUCLEOTIDE SEQUENCE</scope>
    <source>
        <tissue evidence="2">Leaf</tissue>
    </source>
</reference>
<organism evidence="2 3">
    <name type="scientific">Musa troglodytarum</name>
    <name type="common">fe'i banana</name>
    <dbReference type="NCBI Taxonomy" id="320322"/>
    <lineage>
        <taxon>Eukaryota</taxon>
        <taxon>Viridiplantae</taxon>
        <taxon>Streptophyta</taxon>
        <taxon>Embryophyta</taxon>
        <taxon>Tracheophyta</taxon>
        <taxon>Spermatophyta</taxon>
        <taxon>Magnoliopsida</taxon>
        <taxon>Liliopsida</taxon>
        <taxon>Zingiberales</taxon>
        <taxon>Musaceae</taxon>
        <taxon>Musa</taxon>
    </lineage>
</organism>
<dbReference type="AlphaFoldDB" id="A0A9E7EFK5"/>